<reference evidence="2 3" key="1">
    <citation type="submission" date="2018-12" db="EMBL/GenBank/DDBJ databases">
        <authorList>
            <person name="Li F."/>
        </authorList>
    </citation>
    <scope>NUCLEOTIDE SEQUENCE [LARGE SCALE GENOMIC DNA]</scope>
    <source>
        <strain evidence="2 3">11W25H-1</strain>
    </source>
</reference>
<dbReference type="RefSeq" id="WP_128494998.1">
    <property type="nucleotide sequence ID" value="NZ_RZNB01000003.1"/>
</dbReference>
<evidence type="ECO:0000259" key="1">
    <source>
        <dbReference type="PROSITE" id="PS50042"/>
    </source>
</evidence>
<dbReference type="PANTHER" id="PTHR43190">
    <property type="entry name" value="N-ACETYL-D-GLUCOSAMINE KINASE"/>
    <property type="match status" value="1"/>
</dbReference>
<dbReference type="Proteomes" id="UP000288547">
    <property type="component" value="Unassembled WGS sequence"/>
</dbReference>
<dbReference type="AlphaFoldDB" id="A0A3S4DG51"/>
<dbReference type="SUPFAM" id="SSF53067">
    <property type="entry name" value="Actin-like ATPase domain"/>
    <property type="match status" value="2"/>
</dbReference>
<accession>A0A3S4DG51</accession>
<dbReference type="InterPro" id="IPR000595">
    <property type="entry name" value="cNMP-bd_dom"/>
</dbReference>
<dbReference type="OrthoDB" id="8701357at2"/>
<dbReference type="Gene3D" id="3.30.420.40">
    <property type="match status" value="2"/>
</dbReference>
<feature type="domain" description="Cyclic nucleotide-binding" evidence="1">
    <location>
        <begin position="142"/>
        <end position="200"/>
    </location>
</feature>
<dbReference type="PANTHER" id="PTHR43190:SF3">
    <property type="entry name" value="N-ACETYL-D-GLUCOSAMINE KINASE"/>
    <property type="match status" value="1"/>
</dbReference>
<comment type="caution">
    <text evidence="2">The sequence shown here is derived from an EMBL/GenBank/DDBJ whole genome shotgun (WGS) entry which is preliminary data.</text>
</comment>
<evidence type="ECO:0000313" key="3">
    <source>
        <dbReference type="Proteomes" id="UP000288547"/>
    </source>
</evidence>
<gene>
    <name evidence="2" type="ORF">ELQ90_09380</name>
</gene>
<evidence type="ECO:0000313" key="2">
    <source>
        <dbReference type="EMBL" id="RWZ51004.1"/>
    </source>
</evidence>
<protein>
    <submittedName>
        <fullName evidence="2">ATPase</fullName>
    </submittedName>
</protein>
<dbReference type="PROSITE" id="PS50042">
    <property type="entry name" value="CNMP_BINDING_3"/>
    <property type="match status" value="1"/>
</dbReference>
<dbReference type="InterPro" id="IPR002731">
    <property type="entry name" value="ATPase_BadF"/>
</dbReference>
<dbReference type="Pfam" id="PF01869">
    <property type="entry name" value="BcrAD_BadFG"/>
    <property type="match status" value="1"/>
</dbReference>
<dbReference type="EMBL" id="RZNB01000003">
    <property type="protein sequence ID" value="RWZ51004.1"/>
    <property type="molecule type" value="Genomic_DNA"/>
</dbReference>
<organism evidence="2 3">
    <name type="scientific">Labedella phragmitis</name>
    <dbReference type="NCBI Taxonomy" id="2498849"/>
    <lineage>
        <taxon>Bacteria</taxon>
        <taxon>Bacillati</taxon>
        <taxon>Actinomycetota</taxon>
        <taxon>Actinomycetes</taxon>
        <taxon>Micrococcales</taxon>
        <taxon>Microbacteriaceae</taxon>
        <taxon>Labedella</taxon>
    </lineage>
</organism>
<name>A0A3S4DG51_9MICO</name>
<dbReference type="InterPro" id="IPR043129">
    <property type="entry name" value="ATPase_NBD"/>
</dbReference>
<dbReference type="InterPro" id="IPR052519">
    <property type="entry name" value="Euk-type_GlcNAc_Kinase"/>
</dbReference>
<proteinExistence type="predicted"/>
<keyword evidence="3" id="KW-1185">Reference proteome</keyword>
<sequence length="311" mass="31692">MTTLNRLAVDGGQTGTRLRLTDGTGTVLVEQELPGILTDRPILPQVAAYSTELAAVSGHRIDELALGLSGLTPAASRPEVLLAAVAPLGVRRVALAHDSVSGYLAANGLTTGAMLAVGTGVVILAASETSVAKVDGWGYLVGDVGSGFWIGRAGLEAAMRAFDGRGEPTVLEAAARDRFGALDELYMVIQGDERRVSVVASFCRTVIEAATAGDGVSLRIVSAAARELAHSAATALRRTGWEPGSATRVGAVGAPVTRSELMRSELAAGLTIEAPGALLEPPLGEPIDGVGALLDVPPTHALHGSILIASA</sequence>